<evidence type="ECO:0000259" key="1">
    <source>
        <dbReference type="Pfam" id="PF13462"/>
    </source>
</evidence>
<reference evidence="2" key="1">
    <citation type="submission" date="2021-10" db="EMBL/GenBank/DDBJ databases">
        <title>The complete genome sequence of Leeia sp. TBRC 13508.</title>
        <authorList>
            <person name="Charoenyingcharoen P."/>
            <person name="Yukphan P."/>
        </authorList>
    </citation>
    <scope>NUCLEOTIDE SEQUENCE</scope>
    <source>
        <strain evidence="2">TBRC 13508</strain>
    </source>
</reference>
<feature type="domain" description="Thioredoxin-like fold" evidence="1">
    <location>
        <begin position="16"/>
        <end position="180"/>
    </location>
</feature>
<dbReference type="Pfam" id="PF13462">
    <property type="entry name" value="Thioredoxin_4"/>
    <property type="match status" value="1"/>
</dbReference>
<dbReference type="PANTHER" id="PTHR33875:SF2">
    <property type="entry name" value="ACR183CP"/>
    <property type="match status" value="1"/>
</dbReference>
<dbReference type="EMBL" id="JAJBZT010000005">
    <property type="protein sequence ID" value="MCB6184037.1"/>
    <property type="molecule type" value="Genomic_DNA"/>
</dbReference>
<dbReference type="PANTHER" id="PTHR33875">
    <property type="entry name" value="OS09G0542200 PROTEIN"/>
    <property type="match status" value="1"/>
</dbReference>
<proteinExistence type="predicted"/>
<gene>
    <name evidence="2" type="ORF">LIN78_10820</name>
</gene>
<dbReference type="Gene3D" id="3.40.30.10">
    <property type="entry name" value="Glutaredoxin"/>
    <property type="match status" value="1"/>
</dbReference>
<evidence type="ECO:0000313" key="2">
    <source>
        <dbReference type="EMBL" id="MCB6184037.1"/>
    </source>
</evidence>
<sequence length="185" mass="20299">MPVTNANQALTWGHGPKVLDVFLEPTCPFSGKAYAKLPALLTAAGENKLTIRLRIQSQPWHMFSPITTRAVLAASTLPHGRDAVMHVLSAIFNHRDAFEPQDHCKGELLNASAAQILGKIESLSGVQLKSAFFEDHVTTLQKWHARYARQNGIHVSPTFMLDGIVIADMSSGDEVSDWLQKLGFA</sequence>
<protein>
    <submittedName>
        <fullName evidence="2">Thioredoxin domain-containing protein</fullName>
    </submittedName>
</protein>
<dbReference type="InterPro" id="IPR012336">
    <property type="entry name" value="Thioredoxin-like_fold"/>
</dbReference>
<dbReference type="SUPFAM" id="SSF52833">
    <property type="entry name" value="Thioredoxin-like"/>
    <property type="match status" value="1"/>
</dbReference>
<dbReference type="Proteomes" id="UP001165395">
    <property type="component" value="Unassembled WGS sequence"/>
</dbReference>
<comment type="caution">
    <text evidence="2">The sequence shown here is derived from an EMBL/GenBank/DDBJ whole genome shotgun (WGS) entry which is preliminary data.</text>
</comment>
<keyword evidence="3" id="KW-1185">Reference proteome</keyword>
<dbReference type="RefSeq" id="WP_227180814.1">
    <property type="nucleotide sequence ID" value="NZ_JAJBZT010000005.1"/>
</dbReference>
<accession>A0ABS8D7C7</accession>
<dbReference type="InterPro" id="IPR036249">
    <property type="entry name" value="Thioredoxin-like_sf"/>
</dbReference>
<name>A0ABS8D7C7_9NEIS</name>
<organism evidence="2 3">
    <name type="scientific">Leeia speluncae</name>
    <dbReference type="NCBI Taxonomy" id="2884804"/>
    <lineage>
        <taxon>Bacteria</taxon>
        <taxon>Pseudomonadati</taxon>
        <taxon>Pseudomonadota</taxon>
        <taxon>Betaproteobacteria</taxon>
        <taxon>Neisseriales</taxon>
        <taxon>Leeiaceae</taxon>
        <taxon>Leeia</taxon>
    </lineage>
</organism>
<evidence type="ECO:0000313" key="3">
    <source>
        <dbReference type="Proteomes" id="UP001165395"/>
    </source>
</evidence>